<accession>A0AAU7T3K9</accession>
<dbReference type="AlphaFoldDB" id="A0AAU7T3K9"/>
<dbReference type="InterPro" id="IPR009561">
    <property type="entry name" value="DUF1177"/>
</dbReference>
<name>A0AAU7T3K9_9ACTN</name>
<organism evidence="1">
    <name type="scientific">Kribbella sp. HUAS MG21</name>
    <dbReference type="NCBI Taxonomy" id="3160966"/>
    <lineage>
        <taxon>Bacteria</taxon>
        <taxon>Bacillati</taxon>
        <taxon>Actinomycetota</taxon>
        <taxon>Actinomycetes</taxon>
        <taxon>Propionibacteriales</taxon>
        <taxon>Kribbellaceae</taxon>
        <taxon>Kribbella</taxon>
    </lineage>
</organism>
<reference evidence="1" key="1">
    <citation type="submission" date="2024-06" db="EMBL/GenBank/DDBJ databases">
        <title>Kribbella sp. strain HUAS MG21 genome sequences.</title>
        <authorList>
            <person name="Mo P."/>
        </authorList>
    </citation>
    <scope>NUCLEOTIDE SEQUENCE</scope>
    <source>
        <strain evidence="1">HUAS MG21</strain>
    </source>
</reference>
<proteinExistence type="predicted"/>
<sequence length="310" mass="32369">MPWREVLDLYDVLDDASASGEAVAAWLRKNGVDDVSVTTVQGDKGSTDFVRAVIPGSRGRTAGGDAPTLGVIGRLGGLGARPERIGFVSDGDGALVALAVAGKLGSMLRRGDQLPGDVIVATHVCPDAPTRPHDPVPFMDSPVDLAAMNEHEVEQGMDAVLSVDTTKGNRIVNHHGFAISPTVKEGWILRVSEDLLELASQVSGKLPAVLPLTMQDITPYGNDVYHVNSILQPCTATSAPVVGVAITTETAVPGCGTGATDLASVESAARFCLEAAKSYGAGTCELFDAADFDRLTSRYGSMRHLQTMGS</sequence>
<gene>
    <name evidence="1" type="ORF">ABN611_23120</name>
</gene>
<evidence type="ECO:0000313" key="1">
    <source>
        <dbReference type="EMBL" id="XBV21451.1"/>
    </source>
</evidence>
<dbReference type="Pfam" id="PF06675">
    <property type="entry name" value="DUF1177"/>
    <property type="match status" value="1"/>
</dbReference>
<dbReference type="RefSeq" id="WP_350274311.1">
    <property type="nucleotide sequence ID" value="NZ_CP158165.1"/>
</dbReference>
<dbReference type="EMBL" id="CP158165">
    <property type="protein sequence ID" value="XBV21451.1"/>
    <property type="molecule type" value="Genomic_DNA"/>
</dbReference>
<protein>
    <submittedName>
        <fullName evidence="1">DUF1177 domain-containing protein</fullName>
    </submittedName>
</protein>